<proteinExistence type="predicted"/>
<dbReference type="PROSITE" id="PS50943">
    <property type="entry name" value="HTH_CROC1"/>
    <property type="match status" value="1"/>
</dbReference>
<dbReference type="SUPFAM" id="SSF47413">
    <property type="entry name" value="lambda repressor-like DNA-binding domains"/>
    <property type="match status" value="1"/>
</dbReference>
<name>A0ABQ5VZH5_9HYPH</name>
<dbReference type="Proteomes" id="UP001156691">
    <property type="component" value="Unassembled WGS sequence"/>
</dbReference>
<dbReference type="CDD" id="cd00093">
    <property type="entry name" value="HTH_XRE"/>
    <property type="match status" value="1"/>
</dbReference>
<gene>
    <name evidence="3" type="ORF">GCM10010862_04570</name>
</gene>
<evidence type="ECO:0000313" key="4">
    <source>
        <dbReference type="Proteomes" id="UP001156691"/>
    </source>
</evidence>
<dbReference type="EMBL" id="BSNS01000002">
    <property type="protein sequence ID" value="GLQ53199.1"/>
    <property type="molecule type" value="Genomic_DNA"/>
</dbReference>
<dbReference type="Pfam" id="PF01381">
    <property type="entry name" value="HTH_3"/>
    <property type="match status" value="1"/>
</dbReference>
<comment type="caution">
    <text evidence="3">The sequence shown here is derived from an EMBL/GenBank/DDBJ whole genome shotgun (WGS) entry which is preliminary data.</text>
</comment>
<feature type="domain" description="HTH cro/C1-type" evidence="2">
    <location>
        <begin position="18"/>
        <end position="67"/>
    </location>
</feature>
<feature type="region of interest" description="Disordered" evidence="1">
    <location>
        <begin position="82"/>
        <end position="117"/>
    </location>
</feature>
<evidence type="ECO:0000259" key="2">
    <source>
        <dbReference type="PROSITE" id="PS50943"/>
    </source>
</evidence>
<evidence type="ECO:0000256" key="1">
    <source>
        <dbReference type="SAM" id="MobiDB-lite"/>
    </source>
</evidence>
<keyword evidence="4" id="KW-1185">Reference proteome</keyword>
<protein>
    <recommendedName>
        <fullName evidence="2">HTH cro/C1-type domain-containing protein</fullName>
    </recommendedName>
</protein>
<accession>A0ABQ5VZH5</accession>
<dbReference type="SMART" id="SM00530">
    <property type="entry name" value="HTH_XRE"/>
    <property type="match status" value="1"/>
</dbReference>
<evidence type="ECO:0000313" key="3">
    <source>
        <dbReference type="EMBL" id="GLQ53199.1"/>
    </source>
</evidence>
<dbReference type="Gene3D" id="1.10.260.40">
    <property type="entry name" value="lambda repressor-like DNA-binding domains"/>
    <property type="match status" value="1"/>
</dbReference>
<organism evidence="3 4">
    <name type="scientific">Devosia nitrariae</name>
    <dbReference type="NCBI Taxonomy" id="2071872"/>
    <lineage>
        <taxon>Bacteria</taxon>
        <taxon>Pseudomonadati</taxon>
        <taxon>Pseudomonadota</taxon>
        <taxon>Alphaproteobacteria</taxon>
        <taxon>Hyphomicrobiales</taxon>
        <taxon>Devosiaceae</taxon>
        <taxon>Devosia</taxon>
    </lineage>
</organism>
<dbReference type="RefSeq" id="WP_284338649.1">
    <property type="nucleotide sequence ID" value="NZ_BSNS01000002.1"/>
</dbReference>
<sequence length="150" mass="16454">MPNTTLKVDKAWFEAQMKEQGLSLRALAAKIDMDPSALSRSLNAQRKLSSQDIRSLARAFGKTPGDVLEHIDVAEATPVVTHSNTTAGFGEMQQRRFAPKAESKAGEPGAGQEVPARHPIWGVWKGLVTLDPNHDYTQPADTDWGKVYED</sequence>
<reference evidence="4" key="1">
    <citation type="journal article" date="2019" name="Int. J. Syst. Evol. Microbiol.">
        <title>The Global Catalogue of Microorganisms (GCM) 10K type strain sequencing project: providing services to taxonomists for standard genome sequencing and annotation.</title>
        <authorList>
            <consortium name="The Broad Institute Genomics Platform"/>
            <consortium name="The Broad Institute Genome Sequencing Center for Infectious Disease"/>
            <person name="Wu L."/>
            <person name="Ma J."/>
        </authorList>
    </citation>
    <scope>NUCLEOTIDE SEQUENCE [LARGE SCALE GENOMIC DNA]</scope>
    <source>
        <strain evidence="4">NBRC 112416</strain>
    </source>
</reference>
<dbReference type="InterPro" id="IPR001387">
    <property type="entry name" value="Cro/C1-type_HTH"/>
</dbReference>
<dbReference type="InterPro" id="IPR010982">
    <property type="entry name" value="Lambda_DNA-bd_dom_sf"/>
</dbReference>